<dbReference type="AlphaFoldDB" id="A0AAD5PXR0"/>
<feature type="coiled-coil region" evidence="1">
    <location>
        <begin position="124"/>
        <end position="151"/>
    </location>
</feature>
<reference evidence="4 5" key="1">
    <citation type="submission" date="2022-05" db="EMBL/GenBank/DDBJ databases">
        <title>A multi-omics perspective on studying reproductive biology in Daphnia sinensis.</title>
        <authorList>
            <person name="Jia J."/>
        </authorList>
    </citation>
    <scope>NUCLEOTIDE SEQUENCE [LARGE SCALE GENOMIC DNA]</scope>
    <source>
        <strain evidence="4 5">WSL</strain>
    </source>
</reference>
<comment type="caution">
    <text evidence="4">The sequence shown here is derived from an EMBL/GenBank/DDBJ whole genome shotgun (WGS) entry which is preliminary data.</text>
</comment>
<name>A0AAD5PXR0_9CRUS</name>
<feature type="region of interest" description="Disordered" evidence="2">
    <location>
        <begin position="26"/>
        <end position="64"/>
    </location>
</feature>
<evidence type="ECO:0000256" key="1">
    <source>
        <dbReference type="SAM" id="Coils"/>
    </source>
</evidence>
<keyword evidence="1" id="KW-0175">Coiled coil</keyword>
<keyword evidence="5" id="KW-1185">Reference proteome</keyword>
<dbReference type="EMBL" id="WJBH02000002">
    <property type="protein sequence ID" value="KAI9563312.1"/>
    <property type="molecule type" value="Genomic_DNA"/>
</dbReference>
<evidence type="ECO:0000313" key="4">
    <source>
        <dbReference type="EMBL" id="KAI9563312.1"/>
    </source>
</evidence>
<feature type="compositionally biased region" description="Polar residues" evidence="2">
    <location>
        <begin position="334"/>
        <end position="346"/>
    </location>
</feature>
<feature type="region of interest" description="Disordered" evidence="2">
    <location>
        <begin position="334"/>
        <end position="390"/>
    </location>
</feature>
<proteinExistence type="predicted"/>
<gene>
    <name evidence="4" type="ORF">GHT06_010770</name>
</gene>
<accession>A0AAD5PXR0</accession>
<feature type="chain" id="PRO_5042148835" evidence="3">
    <location>
        <begin position="20"/>
        <end position="464"/>
    </location>
</feature>
<evidence type="ECO:0000313" key="5">
    <source>
        <dbReference type="Proteomes" id="UP000820818"/>
    </source>
</evidence>
<sequence length="464" mass="51548">MFFAIFSKLASWFMTVMLGEPVDLSSDETAQRDRPRLPLPKIPASESMAGYQYESNQDQIDTSDEPVYDEPTFAGSHLPERPATFANQNNCPPQRIKPPLTGYPPSRNENFADKERDVRFGRWYADMVNENAFLRRRIHQLETENKELRRAHYIMDHALNVCQTVEHERRTEQAYLSKEMGPGHMTWERNGPPATSSPCGNYGARTDIDHTKQNMYGARDLNRDERNPPDNHQAWRPPQVRIESTTSAEVMHPSRPVVHGPVSSQKNEPAAMGVPLSCGTNHTIVTVESEIAHANKNTNAAPNCNRDGNRAFPNQIITVPDQNRPACETPVWGQTGQGLMSSSRNGPVSAAMPTRPPDTQPAPNKLMPASYDGQERSPSSPPPYWNDPPYVKLRPACETPVWGQTGQGLMSSSRNGPVSAAMPTRPSYGAYDTQPALNNLMPTSYDGPKRSPSSPPPIGTILPM</sequence>
<keyword evidence="3" id="KW-0732">Signal</keyword>
<dbReference type="Proteomes" id="UP000820818">
    <property type="component" value="Linkage Group LG2"/>
</dbReference>
<feature type="signal peptide" evidence="3">
    <location>
        <begin position="1"/>
        <end position="19"/>
    </location>
</feature>
<feature type="region of interest" description="Disordered" evidence="2">
    <location>
        <begin position="403"/>
        <end position="464"/>
    </location>
</feature>
<evidence type="ECO:0000256" key="3">
    <source>
        <dbReference type="SAM" id="SignalP"/>
    </source>
</evidence>
<feature type="region of interest" description="Disordered" evidence="2">
    <location>
        <begin position="80"/>
        <end position="110"/>
    </location>
</feature>
<protein>
    <submittedName>
        <fullName evidence="4">Uncharacterized protein</fullName>
    </submittedName>
</protein>
<organism evidence="4 5">
    <name type="scientific">Daphnia sinensis</name>
    <dbReference type="NCBI Taxonomy" id="1820382"/>
    <lineage>
        <taxon>Eukaryota</taxon>
        <taxon>Metazoa</taxon>
        <taxon>Ecdysozoa</taxon>
        <taxon>Arthropoda</taxon>
        <taxon>Crustacea</taxon>
        <taxon>Branchiopoda</taxon>
        <taxon>Diplostraca</taxon>
        <taxon>Cladocera</taxon>
        <taxon>Anomopoda</taxon>
        <taxon>Daphniidae</taxon>
        <taxon>Daphnia</taxon>
        <taxon>Daphnia similis group</taxon>
    </lineage>
</organism>
<feature type="compositionally biased region" description="Polar residues" evidence="2">
    <location>
        <begin position="403"/>
        <end position="416"/>
    </location>
</feature>
<evidence type="ECO:0000256" key="2">
    <source>
        <dbReference type="SAM" id="MobiDB-lite"/>
    </source>
</evidence>